<protein>
    <recommendedName>
        <fullName evidence="3">SGNH domain-containing protein</fullName>
    </recommendedName>
</protein>
<dbReference type="EMBL" id="KV417491">
    <property type="protein sequence ID" value="KZP31078.1"/>
    <property type="molecule type" value="Genomic_DNA"/>
</dbReference>
<sequence>MLLSPRQTVVAYVIGFSLAATLLALRLHPKTAYYTEISKPLHDLFYTPPLSPCPSVHDIGRPLVDHASQACYPVPSNHTSFSLEVCYTPDTCNQFTARISRTSQEECEEAEATPDPSEDAGITWWMRDKMGPDAFYLRTDGAERYASVTPEYEGRCSYAFDVRLKNPGDAYLQIWWTEQRYTGFSDTNASWPEMLLYPLSAPVHLRTCSAQCSMQVAKPLLSTNQIVSIPGPYAETPNAELKLPSCAGPAPIPGSYIPAHPMDVLYPPEVLPQPSHRPVVGRYNFVPESCLWRHAGLRFGNPSRCSERPASMFIIGDSHGRVSYDTMLHRLKGNRAILVESEKTGHKSGSVGKLDIDFQWDPRGLDFINDENACTDRLKNANVVVVSTIAHYDDTSALEVFSQVRKVLSTIGACPYTPTADFPVRKQILLNGPAAVQRADEFVRQYKDHGTNLRYAYWRDEVYTIAQELGWAMVDQFELTLPHSLEPLYTDMAHFLANDAMDPIVDELLGKTGLCDY</sequence>
<evidence type="ECO:0000313" key="1">
    <source>
        <dbReference type="EMBL" id="KZP31078.1"/>
    </source>
</evidence>
<reference evidence="1 2" key="1">
    <citation type="journal article" date="2016" name="Mol. Biol. Evol.">
        <title>Comparative Genomics of Early-Diverging Mushroom-Forming Fungi Provides Insights into the Origins of Lignocellulose Decay Capabilities.</title>
        <authorList>
            <person name="Nagy L.G."/>
            <person name="Riley R."/>
            <person name="Tritt A."/>
            <person name="Adam C."/>
            <person name="Daum C."/>
            <person name="Floudas D."/>
            <person name="Sun H."/>
            <person name="Yadav J.S."/>
            <person name="Pangilinan J."/>
            <person name="Larsson K.H."/>
            <person name="Matsuura K."/>
            <person name="Barry K."/>
            <person name="Labutti K."/>
            <person name="Kuo R."/>
            <person name="Ohm R.A."/>
            <person name="Bhattacharya S.S."/>
            <person name="Shirouzu T."/>
            <person name="Yoshinaga Y."/>
            <person name="Martin F.M."/>
            <person name="Grigoriev I.V."/>
            <person name="Hibbett D.S."/>
        </authorList>
    </citation>
    <scope>NUCLEOTIDE SEQUENCE [LARGE SCALE GENOMIC DNA]</scope>
    <source>
        <strain evidence="1 2">CBS 109695</strain>
    </source>
</reference>
<dbReference type="Proteomes" id="UP000076532">
    <property type="component" value="Unassembled WGS sequence"/>
</dbReference>
<accession>A0A166TX09</accession>
<name>A0A166TX09_9AGAM</name>
<gene>
    <name evidence="1" type="ORF">FIBSPDRAFT_814416</name>
</gene>
<organism evidence="1 2">
    <name type="scientific">Athelia psychrophila</name>
    <dbReference type="NCBI Taxonomy" id="1759441"/>
    <lineage>
        <taxon>Eukaryota</taxon>
        <taxon>Fungi</taxon>
        <taxon>Dikarya</taxon>
        <taxon>Basidiomycota</taxon>
        <taxon>Agaricomycotina</taxon>
        <taxon>Agaricomycetes</taxon>
        <taxon>Agaricomycetidae</taxon>
        <taxon>Atheliales</taxon>
        <taxon>Atheliaceae</taxon>
        <taxon>Athelia</taxon>
    </lineage>
</organism>
<dbReference type="AlphaFoldDB" id="A0A166TX09"/>
<dbReference type="OrthoDB" id="3176531at2759"/>
<evidence type="ECO:0008006" key="3">
    <source>
        <dbReference type="Google" id="ProtNLM"/>
    </source>
</evidence>
<proteinExistence type="predicted"/>
<evidence type="ECO:0000313" key="2">
    <source>
        <dbReference type="Proteomes" id="UP000076532"/>
    </source>
</evidence>
<keyword evidence="2" id="KW-1185">Reference proteome</keyword>
<dbReference type="STRING" id="436010.A0A166TX09"/>